<organism evidence="2 3">
    <name type="scientific">Diceros bicornis minor</name>
    <name type="common">South-central black rhinoceros</name>
    <dbReference type="NCBI Taxonomy" id="77932"/>
    <lineage>
        <taxon>Eukaryota</taxon>
        <taxon>Metazoa</taxon>
        <taxon>Chordata</taxon>
        <taxon>Craniata</taxon>
        <taxon>Vertebrata</taxon>
        <taxon>Euteleostomi</taxon>
        <taxon>Mammalia</taxon>
        <taxon>Eutheria</taxon>
        <taxon>Laurasiatheria</taxon>
        <taxon>Perissodactyla</taxon>
        <taxon>Rhinocerotidae</taxon>
        <taxon>Diceros</taxon>
    </lineage>
</organism>
<comment type="caution">
    <text evidence="2">The sequence shown here is derived from an EMBL/GenBank/DDBJ whole genome shotgun (WGS) entry which is preliminary data.</text>
</comment>
<keyword evidence="3" id="KW-1185">Reference proteome</keyword>
<sequence>MGAGRGNCHCSPDARPAPRELENPRAAPGPATIAWPPGARGGSNEGCGRQGPDPAANAAAAAAAPAAESALQPPRSAAANRLSRVLVPQALPAPGLAAPLSSPPPPHSSSCGGGRPSREGSLAAPRVHARLPGGLGRRQGRRGGRGLRLPLRLLQSAGARGVGAGAAAAAAAAAAAGGRGGGNRRHCVRLRRYFRDAPRSERRPSVKRRARAPATRDGQGAGSGRRARRPGPRAGGPCSPLCAPAGGAAAPAHARGSLAGWPPRRWVPGPPRPRGLPSWARASVFIGARAPRSRPEALFAITQYHVWGMKPGRKTKPQAAAAEARGGRRGAGEGGRGGRRESRAGGGAGARPGGVGSPNFLRAELVAPGERAGARGGRRARFPAAFGLELGVRAEPRESRREGVVPGEW</sequence>
<feature type="compositionally biased region" description="Gly residues" evidence="1">
    <location>
        <begin position="39"/>
        <end position="49"/>
    </location>
</feature>
<protein>
    <submittedName>
        <fullName evidence="2">Uncharacterized protein</fullName>
    </submittedName>
</protein>
<name>A0A7J7EU41_DICBM</name>
<proteinExistence type="predicted"/>
<feature type="region of interest" description="Disordered" evidence="1">
    <location>
        <begin position="1"/>
        <end position="76"/>
    </location>
</feature>
<dbReference type="Proteomes" id="UP000551758">
    <property type="component" value="Unassembled WGS sequence"/>
</dbReference>
<feature type="compositionally biased region" description="Basic and acidic residues" evidence="1">
    <location>
        <begin position="193"/>
        <end position="204"/>
    </location>
</feature>
<accession>A0A7J7EU41</accession>
<reference evidence="2 3" key="1">
    <citation type="journal article" date="2020" name="Mol. Biol. Evol.">
        <title>Interspecific Gene Flow and the Evolution of Specialization in Black and White Rhinoceros.</title>
        <authorList>
            <person name="Moodley Y."/>
            <person name="Westbury M.V."/>
            <person name="Russo I.M."/>
            <person name="Gopalakrishnan S."/>
            <person name="Rakotoarivelo A."/>
            <person name="Olsen R.A."/>
            <person name="Prost S."/>
            <person name="Tunstall T."/>
            <person name="Ryder O.A."/>
            <person name="Dalen L."/>
            <person name="Bruford M.W."/>
        </authorList>
    </citation>
    <scope>NUCLEOTIDE SEQUENCE [LARGE SCALE GENOMIC DNA]</scope>
    <source>
        <strain evidence="2">SBR-YM</strain>
        <tissue evidence="2">Skin</tissue>
    </source>
</reference>
<evidence type="ECO:0000313" key="3">
    <source>
        <dbReference type="Proteomes" id="UP000551758"/>
    </source>
</evidence>
<evidence type="ECO:0000313" key="2">
    <source>
        <dbReference type="EMBL" id="KAF5919213.1"/>
    </source>
</evidence>
<feature type="compositionally biased region" description="Low complexity" evidence="1">
    <location>
        <begin position="52"/>
        <end position="74"/>
    </location>
</feature>
<dbReference type="AlphaFoldDB" id="A0A7J7EU41"/>
<feature type="region of interest" description="Disordered" evidence="1">
    <location>
        <begin position="310"/>
        <end position="362"/>
    </location>
</feature>
<feature type="region of interest" description="Disordered" evidence="1">
    <location>
        <begin position="96"/>
        <end position="126"/>
    </location>
</feature>
<feature type="region of interest" description="Disordered" evidence="1">
    <location>
        <begin position="191"/>
        <end position="276"/>
    </location>
</feature>
<feature type="compositionally biased region" description="Low complexity" evidence="1">
    <location>
        <begin position="235"/>
        <end position="267"/>
    </location>
</feature>
<gene>
    <name evidence="2" type="ORF">HPG69_003853</name>
</gene>
<evidence type="ECO:0000256" key="1">
    <source>
        <dbReference type="SAM" id="MobiDB-lite"/>
    </source>
</evidence>
<feature type="compositionally biased region" description="Gly residues" evidence="1">
    <location>
        <begin position="344"/>
        <end position="356"/>
    </location>
</feature>
<dbReference type="EMBL" id="JACDTQ010002401">
    <property type="protein sequence ID" value="KAF5919213.1"/>
    <property type="molecule type" value="Genomic_DNA"/>
</dbReference>